<feature type="domain" description="Class II aldolase/adducin N-terminal" evidence="3">
    <location>
        <begin position="8"/>
        <end position="175"/>
    </location>
</feature>
<dbReference type="PANTHER" id="PTHR22789:SF0">
    <property type="entry name" value="3-OXO-TETRONATE 4-PHOSPHATE DECARBOXYLASE-RELATED"/>
    <property type="match status" value="1"/>
</dbReference>
<dbReference type="InterPro" id="IPR036409">
    <property type="entry name" value="Aldolase_II/adducin_N_sf"/>
</dbReference>
<dbReference type="Gene3D" id="3.40.225.10">
    <property type="entry name" value="Class II aldolase/adducin N-terminal domain"/>
    <property type="match status" value="2"/>
</dbReference>
<dbReference type="InterPro" id="IPR050197">
    <property type="entry name" value="Aldolase_class_II_sugar_metab"/>
</dbReference>
<protein>
    <submittedName>
        <fullName evidence="4">Class II aldolase/adducin family protein</fullName>
    </submittedName>
</protein>
<sequence>MTEEEARRLVMEGVGKLVEYKLVARTWGNISARIDAEWMVITPSGRDYASLKAADLVKVRIRDLHWDGDIKPSSESGIHADCYALRSDVGYVIHTHQLWATAITLGGAEVAGSQPVPYAPSASQALRKRVRTSVTRNGQCTAFQLARHGMLFLARDMEDAFRQALETEEACRQEFFRRVDLSGPAPKALGSSVRRGDHFILSLEGHTSVHEMDEEASGEAALHRRIYLHNPKAQCILHCHGKASVALSRMHQTVHPVIDDIAQCGGVSFPCVEAGQAPTSFKDSSLVFIKDDGALAIAKDGQEALALETLTEKDASGELYARAMGTYSPLGRREAERQRRSYLESYSLLKDEA</sequence>
<evidence type="ECO:0000313" key="4">
    <source>
        <dbReference type="EMBL" id="MBO8442533.1"/>
    </source>
</evidence>
<dbReference type="Proteomes" id="UP000823633">
    <property type="component" value="Unassembled WGS sequence"/>
</dbReference>
<dbReference type="InterPro" id="IPR001303">
    <property type="entry name" value="Aldolase_II/adducin_N"/>
</dbReference>
<dbReference type="GO" id="GO:0019323">
    <property type="term" value="P:pentose catabolic process"/>
    <property type="evidence" value="ECO:0007669"/>
    <property type="project" value="TreeGrafter"/>
</dbReference>
<dbReference type="GO" id="GO:0046872">
    <property type="term" value="F:metal ion binding"/>
    <property type="evidence" value="ECO:0007669"/>
    <property type="project" value="UniProtKB-KW"/>
</dbReference>
<organism evidence="4 5">
    <name type="scientific">Candidatus Aphodenecus pullistercoris</name>
    <dbReference type="NCBI Taxonomy" id="2840669"/>
    <lineage>
        <taxon>Bacteria</taxon>
        <taxon>Pseudomonadati</taxon>
        <taxon>Spirochaetota</taxon>
        <taxon>Spirochaetia</taxon>
        <taxon>Spirochaetales</taxon>
        <taxon>Candidatus Aphodenecus</taxon>
    </lineage>
</organism>
<evidence type="ECO:0000256" key="1">
    <source>
        <dbReference type="ARBA" id="ARBA00022723"/>
    </source>
</evidence>
<dbReference type="Pfam" id="PF00596">
    <property type="entry name" value="Aldolase_II"/>
    <property type="match status" value="2"/>
</dbReference>
<keyword evidence="2" id="KW-0456">Lyase</keyword>
<gene>
    <name evidence="4" type="ORF">IAC42_02065</name>
</gene>
<dbReference type="GO" id="GO:0016832">
    <property type="term" value="F:aldehyde-lyase activity"/>
    <property type="evidence" value="ECO:0007669"/>
    <property type="project" value="TreeGrafter"/>
</dbReference>
<dbReference type="SMART" id="SM01007">
    <property type="entry name" value="Aldolase_II"/>
    <property type="match status" value="1"/>
</dbReference>
<evidence type="ECO:0000256" key="2">
    <source>
        <dbReference type="ARBA" id="ARBA00023239"/>
    </source>
</evidence>
<evidence type="ECO:0000259" key="3">
    <source>
        <dbReference type="SMART" id="SM01007"/>
    </source>
</evidence>
<reference evidence="4" key="1">
    <citation type="submission" date="2020-10" db="EMBL/GenBank/DDBJ databases">
        <authorList>
            <person name="Gilroy R."/>
        </authorList>
    </citation>
    <scope>NUCLEOTIDE SEQUENCE</scope>
    <source>
        <strain evidence="4">11167</strain>
    </source>
</reference>
<dbReference type="EMBL" id="JADIMU010000016">
    <property type="protein sequence ID" value="MBO8442533.1"/>
    <property type="molecule type" value="Genomic_DNA"/>
</dbReference>
<keyword evidence="1" id="KW-0479">Metal-binding</keyword>
<proteinExistence type="predicted"/>
<dbReference type="GO" id="GO:0005829">
    <property type="term" value="C:cytosol"/>
    <property type="evidence" value="ECO:0007669"/>
    <property type="project" value="TreeGrafter"/>
</dbReference>
<dbReference type="PANTHER" id="PTHR22789">
    <property type="entry name" value="FUCULOSE PHOSPHATE ALDOLASE"/>
    <property type="match status" value="1"/>
</dbReference>
<name>A0A9D9HAA7_9SPIR</name>
<reference evidence="4" key="2">
    <citation type="journal article" date="2021" name="PeerJ">
        <title>Extensive microbial diversity within the chicken gut microbiome revealed by metagenomics and culture.</title>
        <authorList>
            <person name="Gilroy R."/>
            <person name="Ravi A."/>
            <person name="Getino M."/>
            <person name="Pursley I."/>
            <person name="Horton D.L."/>
            <person name="Alikhan N.F."/>
            <person name="Baker D."/>
            <person name="Gharbi K."/>
            <person name="Hall N."/>
            <person name="Watson M."/>
            <person name="Adriaenssens E.M."/>
            <person name="Foster-Nyarko E."/>
            <person name="Jarju S."/>
            <person name="Secka A."/>
            <person name="Antonio M."/>
            <person name="Oren A."/>
            <person name="Chaudhuri R.R."/>
            <person name="La Ragione R."/>
            <person name="Hildebrand F."/>
            <person name="Pallen M.J."/>
        </authorList>
    </citation>
    <scope>NUCLEOTIDE SEQUENCE</scope>
    <source>
        <strain evidence="4">11167</strain>
    </source>
</reference>
<evidence type="ECO:0000313" key="5">
    <source>
        <dbReference type="Proteomes" id="UP000823633"/>
    </source>
</evidence>
<accession>A0A9D9HAA7</accession>
<comment type="caution">
    <text evidence="4">The sequence shown here is derived from an EMBL/GenBank/DDBJ whole genome shotgun (WGS) entry which is preliminary data.</text>
</comment>
<dbReference type="AlphaFoldDB" id="A0A9D9HAA7"/>
<dbReference type="SUPFAM" id="SSF53639">
    <property type="entry name" value="AraD/HMP-PK domain-like"/>
    <property type="match status" value="2"/>
</dbReference>